<keyword evidence="9" id="KW-1185">Reference proteome</keyword>
<feature type="transmembrane region" description="Helical" evidence="7">
    <location>
        <begin position="1201"/>
        <end position="1224"/>
    </location>
</feature>
<evidence type="ECO:0000256" key="4">
    <source>
        <dbReference type="ARBA" id="ARBA00023065"/>
    </source>
</evidence>
<feature type="repeat" description="ANK" evidence="6">
    <location>
        <begin position="237"/>
        <end position="272"/>
    </location>
</feature>
<feature type="repeat" description="ANK" evidence="6">
    <location>
        <begin position="724"/>
        <end position="746"/>
    </location>
</feature>
<feature type="transmembrane region" description="Helical" evidence="7">
    <location>
        <begin position="1020"/>
        <end position="1041"/>
    </location>
</feature>
<accession>A0A077ZC23</accession>
<feature type="repeat" description="ANK" evidence="6">
    <location>
        <begin position="203"/>
        <end position="235"/>
    </location>
</feature>
<dbReference type="PANTHER" id="PTHR24161">
    <property type="entry name" value="ANK_REP_REGION DOMAIN-CONTAINING PROTEIN-RELATED"/>
    <property type="match status" value="1"/>
</dbReference>
<sequence length="1409" mass="155223">MQLAVKADQSDAVRQLLRLNADVNAKSLVTYILSNFRMTLFPLHIACLNRNAELLRLLVEQSPNCNAKNVGQTPLHVAASTGEEQLLRLLYKLKPDPNTGDKNDKTPVHIAAELGLTSTVEILADKFKASILARTKDGSTLMHIAASHGHDETALALLKRGVPLFMPNRNGGLALHSAARLGHLAVVRALLNKGAPIDFKTKKGYTALHVAVKACRPEVVEYLLGYGADVHAKGGSLDKTPLHCAASLSGAKAVQCADMLVKSGADANNGETALHLACRTGDEDMVDLLLAEESNPSIVSNYGETALHVAVKNCFLNITKKLVDFQRNLIGHKKRTHTALHYAAAVDPSVWRRKGDDVTASSILLEHGADISTGENVLHCLAKSGNHKIFACIVEKVGIGGMQVALNKQNKNGRSPLLEACSNGHTKIVELLLQHNARIDVFDESGRTSLHMAAENGHVELCDLLIRNRAFINSKTKNGFTPLHFAAMEGHKAVVELLTLKHNAPVDVINMENQTPLHVAAQAGQMAICAFLLSQGADAAARDVHGRTPLHLAAENDHPQIVQIFLKSNVDPSSLSATVNSRERYGSLLLMPFVLRTIPLQWQKQRLLPSSLHMASAGGHKDVVKALLAGGASPYNGLSSFLQDGMLALQLAAKNGWTEILDVIDMELWGKCSQKTGLNALHVAAFYGQREFSQAMLGSVSATCKSAATTKGNQFLGSELAFEYSFTPLHMAAMSGDEGLVRMLLNVPGVQVDVSTHLTPLHLAAQSGHLAVAGQLLSRSTSQVHIKDNKGRTALHLAASRGHYDIISLLVSQGSDVNSDDLEGWTALHYATNAGHLDVIKFLIESGADPSSESLSGKIPMSLAAANNHIEPLRFLLRQKHNTYQLVEDKKFLFDMMVCGKKYDNIPLKDFILNSPAPVDTAVQLSSFYRSFANKEKERTKDLNSVAELCENIATELLSIAAAEHNPALILKAHNKRGQPFIDALIEHNQKIVVSHPSVQRYLTEVWNGGITWSSWKLTMFFFLVLVCPPAWFFFSLPLNYRINEAPVIKFSCHLVSHILFTWLLTMETLRVYRPLYEITSPVPTPVEFFLLLWLSGKLVAELSQMDGFTSRFSSLFTLLFSSVAMVIHIFAFIYPIVFMNKASEDEKLLYTHTLLYVKNQLFAAVLLVTFMHYLEFLTVHHLFGPWAVIIRNLMYDLTRFLVIMFLFMTGFTVHVTSVFQPAYAVPDGVGSLGMPELTDVAEMMFFSLFGMVSVETLPPVHLTPPVALIIIKMVYASYLIVTVIVLINLLIAMMSDTYQRIQAQSDIEWKFGRAKLIREMNKKSAAPAPVNILTKLFITVKVALKNKCILCTEKAQADMLMEENVDSYNAFESCVRVHEEKAMNIDDVINWKHVTELYKKYLGVVPEA</sequence>
<keyword evidence="3 6" id="KW-0040">ANK repeat</keyword>
<gene>
    <name evidence="8" type="ORF">TTRE_0000568601</name>
</gene>
<feature type="transmembrane region" description="Helical" evidence="7">
    <location>
        <begin position="1275"/>
        <end position="1295"/>
    </location>
</feature>
<dbReference type="PANTHER" id="PTHR24161:SF119">
    <property type="entry name" value="ANKYRIN REPEAT DOMAIN 44"/>
    <property type="match status" value="1"/>
</dbReference>
<evidence type="ECO:0000256" key="2">
    <source>
        <dbReference type="ARBA" id="ARBA00022737"/>
    </source>
</evidence>
<feature type="repeat" description="ANK" evidence="6">
    <location>
        <begin position="512"/>
        <end position="544"/>
    </location>
</feature>
<evidence type="ECO:0000256" key="6">
    <source>
        <dbReference type="PROSITE-ProRule" id="PRU00023"/>
    </source>
</evidence>
<dbReference type="PRINTS" id="PR01415">
    <property type="entry name" value="ANKYRIN"/>
</dbReference>
<keyword evidence="4" id="KW-0406">Ion transport</keyword>
<dbReference type="PROSITE" id="PS50088">
    <property type="entry name" value="ANK_REPEAT"/>
    <property type="match status" value="16"/>
</dbReference>
<dbReference type="Pfam" id="PF00023">
    <property type="entry name" value="Ank"/>
    <property type="match status" value="1"/>
</dbReference>
<feature type="repeat" description="ANK" evidence="6">
    <location>
        <begin position="42"/>
        <end position="70"/>
    </location>
</feature>
<dbReference type="GO" id="GO:0005262">
    <property type="term" value="F:calcium channel activity"/>
    <property type="evidence" value="ECO:0007669"/>
    <property type="project" value="InterPro"/>
</dbReference>
<name>A0A077ZC23_TRITR</name>
<dbReference type="Pfam" id="PF13637">
    <property type="entry name" value="Ank_4"/>
    <property type="match status" value="2"/>
</dbReference>
<evidence type="ECO:0000313" key="8">
    <source>
        <dbReference type="EMBL" id="CDW57394.1"/>
    </source>
</evidence>
<feature type="repeat" description="ANK" evidence="6">
    <location>
        <begin position="478"/>
        <end position="511"/>
    </location>
</feature>
<dbReference type="GO" id="GO:0016020">
    <property type="term" value="C:membrane"/>
    <property type="evidence" value="ECO:0007669"/>
    <property type="project" value="InterPro"/>
</dbReference>
<dbReference type="InterPro" id="IPR002110">
    <property type="entry name" value="Ankyrin_rpt"/>
</dbReference>
<keyword evidence="5" id="KW-0407">Ion channel</keyword>
<feature type="repeat" description="ANK" evidence="6">
    <location>
        <begin position="70"/>
        <end position="102"/>
    </location>
</feature>
<dbReference type="AlphaFoldDB" id="A0A077ZC23"/>
<reference evidence="8" key="1">
    <citation type="submission" date="2014-01" db="EMBL/GenBank/DDBJ databases">
        <authorList>
            <person name="Aslett M."/>
        </authorList>
    </citation>
    <scope>NUCLEOTIDE SEQUENCE</scope>
</reference>
<proteinExistence type="predicted"/>
<dbReference type="Gene3D" id="1.25.40.20">
    <property type="entry name" value="Ankyrin repeat-containing domain"/>
    <property type="match status" value="7"/>
</dbReference>
<dbReference type="PRINTS" id="PR01097">
    <property type="entry name" value="TRNSRECEPTRP"/>
</dbReference>
<feature type="repeat" description="ANK" evidence="6">
    <location>
        <begin position="545"/>
        <end position="577"/>
    </location>
</feature>
<feature type="repeat" description="ANK" evidence="6">
    <location>
        <begin position="445"/>
        <end position="477"/>
    </location>
</feature>
<evidence type="ECO:0000256" key="7">
    <source>
        <dbReference type="SAM" id="Phobius"/>
    </source>
</evidence>
<dbReference type="PROSITE" id="PS50297">
    <property type="entry name" value="ANK_REP_REGION"/>
    <property type="match status" value="13"/>
</dbReference>
<feature type="transmembrane region" description="Helical" evidence="7">
    <location>
        <begin position="1116"/>
        <end position="1140"/>
    </location>
</feature>
<keyword evidence="2" id="KW-0677">Repeat</keyword>
<feature type="transmembrane region" description="Helical" evidence="7">
    <location>
        <begin position="1160"/>
        <end position="1180"/>
    </location>
</feature>
<dbReference type="InterPro" id="IPR036770">
    <property type="entry name" value="Ankyrin_rpt-contain_sf"/>
</dbReference>
<evidence type="ECO:0000256" key="5">
    <source>
        <dbReference type="ARBA" id="ARBA00023303"/>
    </source>
</evidence>
<feature type="repeat" description="ANK" evidence="6">
    <location>
        <begin position="790"/>
        <end position="822"/>
    </location>
</feature>
<feature type="repeat" description="ANK" evidence="6">
    <location>
        <begin position="823"/>
        <end position="855"/>
    </location>
</feature>
<dbReference type="InterPro" id="IPR002153">
    <property type="entry name" value="TRPC_channel"/>
</dbReference>
<protein>
    <submittedName>
        <fullName evidence="8">Transient receptor potential channel</fullName>
    </submittedName>
</protein>
<feature type="repeat" description="ANK" evidence="6">
    <location>
        <begin position="412"/>
        <end position="444"/>
    </location>
</feature>
<keyword evidence="8" id="KW-0675">Receptor</keyword>
<feature type="repeat" description="ANK" evidence="6">
    <location>
        <begin position="269"/>
        <end position="301"/>
    </location>
</feature>
<keyword evidence="7" id="KW-1133">Transmembrane helix</keyword>
<dbReference type="Proteomes" id="UP000030665">
    <property type="component" value="Unassembled WGS sequence"/>
</dbReference>
<dbReference type="STRING" id="36087.A0A077ZC23"/>
<dbReference type="SUPFAM" id="SSF48403">
    <property type="entry name" value="Ankyrin repeat"/>
    <property type="match status" value="3"/>
</dbReference>
<feature type="repeat" description="ANK" evidence="6">
    <location>
        <begin position="137"/>
        <end position="169"/>
    </location>
</feature>
<keyword evidence="7" id="KW-0812">Transmembrane</keyword>
<reference evidence="8" key="2">
    <citation type="submission" date="2014-03" db="EMBL/GenBank/DDBJ databases">
        <title>The whipworm genome and dual-species transcriptomics of an intimate host-pathogen interaction.</title>
        <authorList>
            <person name="Foth B.J."/>
            <person name="Tsai I.J."/>
            <person name="Reid A.J."/>
            <person name="Bancroft A.J."/>
            <person name="Nichol S."/>
            <person name="Tracey A."/>
            <person name="Holroyd N."/>
            <person name="Cotton J.A."/>
            <person name="Stanley E.J."/>
            <person name="Zarowiecki M."/>
            <person name="Liu J.Z."/>
            <person name="Huckvale T."/>
            <person name="Cooper P.J."/>
            <person name="Grencis R.K."/>
            <person name="Berriman M."/>
        </authorList>
    </citation>
    <scope>NUCLEOTIDE SEQUENCE [LARGE SCALE GENOMIC DNA]</scope>
</reference>
<feature type="repeat" description="ANK" evidence="6">
    <location>
        <begin position="756"/>
        <end position="789"/>
    </location>
</feature>
<dbReference type="OrthoDB" id="195446at2759"/>
<dbReference type="SMART" id="SM00248">
    <property type="entry name" value="ANK"/>
    <property type="match status" value="23"/>
</dbReference>
<keyword evidence="7" id="KW-0472">Membrane</keyword>
<dbReference type="Pfam" id="PF12796">
    <property type="entry name" value="Ank_2"/>
    <property type="match status" value="7"/>
</dbReference>
<evidence type="ECO:0000256" key="3">
    <source>
        <dbReference type="ARBA" id="ARBA00023043"/>
    </source>
</evidence>
<organism evidence="8 9">
    <name type="scientific">Trichuris trichiura</name>
    <name type="common">Whipworm</name>
    <name type="synonym">Trichocephalus trichiurus</name>
    <dbReference type="NCBI Taxonomy" id="36087"/>
    <lineage>
        <taxon>Eukaryota</taxon>
        <taxon>Metazoa</taxon>
        <taxon>Ecdysozoa</taxon>
        <taxon>Nematoda</taxon>
        <taxon>Enoplea</taxon>
        <taxon>Dorylaimia</taxon>
        <taxon>Trichinellida</taxon>
        <taxon>Trichuridae</taxon>
        <taxon>Trichuris</taxon>
    </lineage>
</organism>
<dbReference type="EMBL" id="HG806157">
    <property type="protein sequence ID" value="CDW57394.1"/>
    <property type="molecule type" value="Genomic_DNA"/>
</dbReference>
<evidence type="ECO:0000256" key="1">
    <source>
        <dbReference type="ARBA" id="ARBA00022448"/>
    </source>
</evidence>
<evidence type="ECO:0000313" key="9">
    <source>
        <dbReference type="Proteomes" id="UP000030665"/>
    </source>
</evidence>
<feature type="repeat" description="ANK" evidence="6">
    <location>
        <begin position="170"/>
        <end position="202"/>
    </location>
</feature>
<keyword evidence="1" id="KW-0813">Transport</keyword>